<dbReference type="Pfam" id="PF11392">
    <property type="entry name" value="AllH"/>
    <property type="match status" value="1"/>
</dbReference>
<dbReference type="OrthoDB" id="4933449at2"/>
<keyword evidence="2" id="KW-1185">Reference proteome</keyword>
<proteinExistence type="predicted"/>
<evidence type="ECO:0000313" key="1">
    <source>
        <dbReference type="EMBL" id="RCX14404.1"/>
    </source>
</evidence>
<dbReference type="AlphaFoldDB" id="A0A369B3W0"/>
<accession>A0A369B3W0</accession>
<reference evidence="1 2" key="1">
    <citation type="submission" date="2018-07" db="EMBL/GenBank/DDBJ databases">
        <title>Genomic Encyclopedia of Type Strains, Phase III (KMG-III): the genomes of soil and plant-associated and newly described type strains.</title>
        <authorList>
            <person name="Whitman W."/>
        </authorList>
    </citation>
    <scope>NUCLEOTIDE SEQUENCE [LARGE SCALE GENOMIC DNA]</scope>
    <source>
        <strain evidence="1 2">CECT 8333</strain>
    </source>
</reference>
<sequence>MLYPATFISRGRYSSSVIFLNQARSFGVVQSIFANGLNISFGKYLVFVGTEYGNGVPFGIHIESYLYDRLVAETFIGEEVEWSSDRKLLSFANCNVHIHILLMHEFNCRLELRAGPDHHLAGWAPRMRELALRMDKEPGLGLSLTDALSLTDGREGGSVLERNLLTLSNALKDPQQAMDSNLIKYFIGRGQGLTPSGDDFLVGIMAVEHLLGKAGSGVSQAIRVISRELPSLTTQVSANYYYNATEGYFSTVILDMLAALLNETEFNFEVCAEALLNVGSRSGIDTYYGLLFAILSCEML</sequence>
<name>A0A369B3W0_9BACL</name>
<protein>
    <submittedName>
        <fullName evidence="1">Uncharacterized protein DUF2877</fullName>
    </submittedName>
</protein>
<dbReference type="Proteomes" id="UP000253090">
    <property type="component" value="Unassembled WGS sequence"/>
</dbReference>
<dbReference type="InterPro" id="IPR021530">
    <property type="entry name" value="AllH-like"/>
</dbReference>
<dbReference type="EMBL" id="QPJW01000017">
    <property type="protein sequence ID" value="RCX14404.1"/>
    <property type="molecule type" value="Genomic_DNA"/>
</dbReference>
<evidence type="ECO:0000313" key="2">
    <source>
        <dbReference type="Proteomes" id="UP000253090"/>
    </source>
</evidence>
<comment type="caution">
    <text evidence="1">The sequence shown here is derived from an EMBL/GenBank/DDBJ whole genome shotgun (WGS) entry which is preliminary data.</text>
</comment>
<organism evidence="1 2">
    <name type="scientific">Fontibacillus phaseoli</name>
    <dbReference type="NCBI Taxonomy" id="1416533"/>
    <lineage>
        <taxon>Bacteria</taxon>
        <taxon>Bacillati</taxon>
        <taxon>Bacillota</taxon>
        <taxon>Bacilli</taxon>
        <taxon>Bacillales</taxon>
        <taxon>Paenibacillaceae</taxon>
        <taxon>Fontibacillus</taxon>
    </lineage>
</organism>
<gene>
    <name evidence="1" type="ORF">DFP94_11712</name>
</gene>
<dbReference type="RefSeq" id="WP_114498874.1">
    <property type="nucleotide sequence ID" value="NZ_QPJW01000017.1"/>
</dbReference>